<dbReference type="PANTHER" id="PTHR47642">
    <property type="entry name" value="ATP-DEPENDENT DNA HELICASE"/>
    <property type="match status" value="1"/>
</dbReference>
<dbReference type="Pfam" id="PF13604">
    <property type="entry name" value="AAA_30"/>
    <property type="match status" value="1"/>
</dbReference>
<organism evidence="5 6">
    <name type="scientific">Thauera chlorobenzoica</name>
    <dbReference type="NCBI Taxonomy" id="96773"/>
    <lineage>
        <taxon>Bacteria</taxon>
        <taxon>Pseudomonadati</taxon>
        <taxon>Pseudomonadota</taxon>
        <taxon>Betaproteobacteria</taxon>
        <taxon>Rhodocyclales</taxon>
        <taxon>Zoogloeaceae</taxon>
        <taxon>Thauera</taxon>
    </lineage>
</organism>
<evidence type="ECO:0000313" key="5">
    <source>
        <dbReference type="EMBL" id="APR05273.1"/>
    </source>
</evidence>
<dbReference type="InterPro" id="IPR051055">
    <property type="entry name" value="PIF1_helicase"/>
</dbReference>
<protein>
    <submittedName>
        <fullName evidence="5">Conjugal transfer protein TraA</fullName>
    </submittedName>
</protein>
<dbReference type="InterPro" id="IPR014136">
    <property type="entry name" value="TraA_Ti"/>
</dbReference>
<accession>A0A1L6FEJ9</accession>
<reference evidence="5 6" key="1">
    <citation type="submission" date="2016-12" db="EMBL/GenBank/DDBJ databases">
        <title>Complete genome sequence of Thauera chlorobenzoica, a Betaproteobacterium degrading haloaromatics anaerobically to CO2 and halides.</title>
        <authorList>
            <person name="Goris T."/>
            <person name="Mergelsberg M."/>
            <person name="Boll M."/>
        </authorList>
    </citation>
    <scope>NUCLEOTIDE SEQUENCE [LARGE SCALE GENOMIC DNA]</scope>
    <source>
        <strain evidence="5 6">3CB1</strain>
    </source>
</reference>
<feature type="compositionally biased region" description="Basic and acidic residues" evidence="3">
    <location>
        <begin position="981"/>
        <end position="1007"/>
    </location>
</feature>
<feature type="region of interest" description="Disordered" evidence="3">
    <location>
        <begin position="804"/>
        <end position="860"/>
    </location>
</feature>
<feature type="compositionally biased region" description="Basic and acidic residues" evidence="3">
    <location>
        <begin position="831"/>
        <end position="851"/>
    </location>
</feature>
<feature type="compositionally biased region" description="Polar residues" evidence="3">
    <location>
        <begin position="1009"/>
        <end position="1019"/>
    </location>
</feature>
<dbReference type="NCBIfam" id="TIGR02768">
    <property type="entry name" value="TraA_Ti"/>
    <property type="match status" value="1"/>
</dbReference>
<proteinExistence type="inferred from homology"/>
<feature type="compositionally biased region" description="Low complexity" evidence="3">
    <location>
        <begin position="808"/>
        <end position="825"/>
    </location>
</feature>
<dbReference type="CDD" id="cd18809">
    <property type="entry name" value="SF1_C_RecD"/>
    <property type="match status" value="1"/>
</dbReference>
<dbReference type="Gene3D" id="3.30.930.30">
    <property type="match status" value="1"/>
</dbReference>
<feature type="domain" description="MobA/MobL protein" evidence="4">
    <location>
        <begin position="2"/>
        <end position="237"/>
    </location>
</feature>
<dbReference type="AlphaFoldDB" id="A0A1L6FEJ9"/>
<evidence type="ECO:0000313" key="6">
    <source>
        <dbReference type="Proteomes" id="UP000185739"/>
    </source>
</evidence>
<dbReference type="SUPFAM" id="SSF52540">
    <property type="entry name" value="P-loop containing nucleoside triphosphate hydrolases"/>
    <property type="match status" value="2"/>
</dbReference>
<dbReference type="STRING" id="96773.Tchl_2438"/>
<evidence type="ECO:0000259" key="4">
    <source>
        <dbReference type="Pfam" id="PF03389"/>
    </source>
</evidence>
<comment type="similarity">
    <text evidence="1">Belongs to the MobA/MobL family.</text>
</comment>
<dbReference type="Gene3D" id="3.40.50.300">
    <property type="entry name" value="P-loop containing nucleotide triphosphate hydrolases"/>
    <property type="match status" value="2"/>
</dbReference>
<dbReference type="EMBL" id="CP018839">
    <property type="protein sequence ID" value="APR05273.1"/>
    <property type="molecule type" value="Genomic_DNA"/>
</dbReference>
<evidence type="ECO:0000256" key="2">
    <source>
        <dbReference type="ARBA" id="ARBA00022971"/>
    </source>
</evidence>
<feature type="compositionally biased region" description="Low complexity" evidence="3">
    <location>
        <begin position="960"/>
        <end position="973"/>
    </location>
</feature>
<dbReference type="CDD" id="cd17933">
    <property type="entry name" value="DEXSc_RecD-like"/>
    <property type="match status" value="1"/>
</dbReference>
<gene>
    <name evidence="5" type="ORF">Tchl_2438</name>
</gene>
<keyword evidence="6" id="KW-1185">Reference proteome</keyword>
<dbReference type="Proteomes" id="UP000185739">
    <property type="component" value="Chromosome"/>
</dbReference>
<dbReference type="InterPro" id="IPR005053">
    <property type="entry name" value="MobA_MobL"/>
</dbReference>
<feature type="region of interest" description="Disordered" evidence="3">
    <location>
        <begin position="762"/>
        <end position="790"/>
    </location>
</feature>
<evidence type="ECO:0000256" key="3">
    <source>
        <dbReference type="SAM" id="MobiDB-lite"/>
    </source>
</evidence>
<sequence length="1019" mass="113896">MFDYTRKGGVEHSEIIVPEKAHADLQRMADMSRSTDPNAQSEGQAAFWNANEKAHKRGDATVAREIETDLPWELSADDRKQLALEFGAELSERYGVGVQVSIHEPRTVTDRDLEQNPGQFHVADPETGRRHNGNWHVHYLLAAKELNEQGFGNKARALDPTAARFDGTEQAANWTRPRWESKVQDKLNERGIDKLYTTRSKDDTRALLIERGQYELAAQIGEPTKHMGHAAAALERRGEQTQVGDLNRTIKEGNTQHAERADLATSVLDRLTEQQSTFTDRDLYREICKQSDERLGDQLHETVAQCIGRNDVFLLGADDRGNVRMTTRQMQDIERRMVDQSTARRSEGQHPVDSARLDHHAKKNGLSDEQAAALHHMSGKDGVSLVEGMAGTGKSTMMKAASEAWQEAGYQVRGAALAGKAADGLQQGAGIKSQTVHSLLMALDGGRDKLNSKTILCIDEAGMLSSNLTSRLVEYAGKAGAKLVMIGDDRQLQPIQAGGAFKALKDELGAAKLSTIYRQRDEWARDAVHSFADGDAGKAIAAYAQRGLVGVGTDADDTKKRLVSDWNSQRTDDGRSSIMLAGTRKDVRDLNELARGERVKAGEIEQGERVRTDQGEREFANGDRLVFLKNDKATGVKNGQLGTVETIERDGEHHRLSVRGDDGKLATFSTRDYDRLDHGYATTVHKAQGVTVDRAYVLTGKMHDRELSYVSMSRSRQETRLYIDAGKYKSAAAVARQMNQSHQKGTTLDAVRERPDWKQLQGLAASSGNPSHDATKQPTQQVQERAQHPELTKDELLARIRAKAGESQQQGAAPQPKQATAAPKPEQVAQPEREQPPVPRMTREEIDRALRAPEPPVPNRELVEEAAIGGHLRDMRATLETQFREQYGERPEKAGFFRNKQKAWDRAHSEIDTAVQARREFLRSDDPRAVGFRENAWEKASEDFDAKFKKWNGNRWTAIQQTGPQLQPQPQEQSDMSNNNRENECRKAPQEQLRRHQQAEQEKKQQQERSCNNSFGQEM</sequence>
<keyword evidence="2" id="KW-0184">Conjugation</keyword>
<dbReference type="KEGG" id="tcl:Tchl_2438"/>
<name>A0A1L6FEJ9_9RHOO</name>
<feature type="region of interest" description="Disordered" evidence="3">
    <location>
        <begin position="955"/>
        <end position="1019"/>
    </location>
</feature>
<feature type="compositionally biased region" description="Polar residues" evidence="3">
    <location>
        <begin position="764"/>
        <end position="784"/>
    </location>
</feature>
<dbReference type="Gene3D" id="2.30.30.940">
    <property type="match status" value="1"/>
</dbReference>
<dbReference type="InterPro" id="IPR027417">
    <property type="entry name" value="P-loop_NTPase"/>
</dbReference>
<dbReference type="Pfam" id="PF03389">
    <property type="entry name" value="MobA_MobL"/>
    <property type="match status" value="1"/>
</dbReference>
<evidence type="ECO:0000256" key="1">
    <source>
        <dbReference type="ARBA" id="ARBA00010873"/>
    </source>
</evidence>
<feature type="region of interest" description="Disordered" evidence="3">
    <location>
        <begin position="337"/>
        <end position="357"/>
    </location>
</feature>